<dbReference type="GeneID" id="41963326"/>
<evidence type="ECO:0000313" key="1">
    <source>
        <dbReference type="Proteomes" id="UP000515153"/>
    </source>
</evidence>
<evidence type="ECO:0000313" key="2">
    <source>
        <dbReference type="RefSeq" id="XP_030979317.1"/>
    </source>
</evidence>
<dbReference type="Proteomes" id="UP000515153">
    <property type="component" value="Chromosome V"/>
</dbReference>
<reference evidence="2" key="2">
    <citation type="submission" date="2019-10" db="EMBL/GenBank/DDBJ databases">
        <authorList>
            <consortium name="NCBI Genome Project"/>
        </authorList>
    </citation>
    <scope>NUCLEOTIDE SEQUENCE</scope>
    <source>
        <strain evidence="2">NI907</strain>
    </source>
</reference>
<reference evidence="2" key="3">
    <citation type="submission" date="2025-08" db="UniProtKB">
        <authorList>
            <consortium name="RefSeq"/>
        </authorList>
    </citation>
    <scope>IDENTIFICATION</scope>
    <source>
        <strain evidence="2">NI907</strain>
    </source>
</reference>
<dbReference type="OrthoDB" id="5196116at2759"/>
<organism evidence="1 2">
    <name type="scientific">Pyricularia grisea</name>
    <name type="common">Crabgrass-specific blast fungus</name>
    <name type="synonym">Magnaporthe grisea</name>
    <dbReference type="NCBI Taxonomy" id="148305"/>
    <lineage>
        <taxon>Eukaryota</taxon>
        <taxon>Fungi</taxon>
        <taxon>Dikarya</taxon>
        <taxon>Ascomycota</taxon>
        <taxon>Pezizomycotina</taxon>
        <taxon>Sordariomycetes</taxon>
        <taxon>Sordariomycetidae</taxon>
        <taxon>Magnaporthales</taxon>
        <taxon>Pyriculariaceae</taxon>
        <taxon>Pyricularia</taxon>
    </lineage>
</organism>
<gene>
    <name evidence="2" type="ORF">PgNI_08421</name>
</gene>
<proteinExistence type="predicted"/>
<keyword evidence="1" id="KW-1185">Reference proteome</keyword>
<dbReference type="KEGG" id="pgri:PgNI_08421"/>
<name>A0A6P8AWQ8_PYRGI</name>
<dbReference type="AlphaFoldDB" id="A0A6P8AWQ8"/>
<protein>
    <submittedName>
        <fullName evidence="2">Uncharacterized protein</fullName>
    </submittedName>
</protein>
<accession>A0A6P8AWQ8</accession>
<sequence>MSPSTCPYCGHDLTAPPSASSIKAQWPDVKPDQKLDRSVARCYQCDLAKAHLAYRIEAHHGGRRSFEAVRSYFAIWGKRDHTNTLTKISRS</sequence>
<dbReference type="RefSeq" id="XP_030979317.1">
    <property type="nucleotide sequence ID" value="XM_031128418.1"/>
</dbReference>
<reference evidence="1 2" key="1">
    <citation type="journal article" date="2019" name="Mol. Biol. Evol.">
        <title>Blast fungal genomes show frequent chromosomal changes, gene gains and losses, and effector gene turnover.</title>
        <authorList>
            <person name="Gomez Luciano L.B."/>
            <person name="Jason Tsai I."/>
            <person name="Chuma I."/>
            <person name="Tosa Y."/>
            <person name="Chen Y.H."/>
            <person name="Li J.Y."/>
            <person name="Li M.Y."/>
            <person name="Jade Lu M.Y."/>
            <person name="Nakayashiki H."/>
            <person name="Li W.H."/>
        </authorList>
    </citation>
    <scope>NUCLEOTIDE SEQUENCE [LARGE SCALE GENOMIC DNA]</scope>
    <source>
        <strain evidence="1 2">NI907</strain>
    </source>
</reference>